<gene>
    <name evidence="3" type="ORF">IV55_GL000280</name>
    <name evidence="2" type="ORF">LSI01_12860</name>
</gene>
<name>A0A0R2LF89_9LACO</name>
<evidence type="ECO:0000313" key="2">
    <source>
        <dbReference type="EMBL" id="GEK28975.1"/>
    </source>
</evidence>
<keyword evidence="1" id="KW-0472">Membrane</keyword>
<comment type="caution">
    <text evidence="3">The sequence shown here is derived from an EMBL/GenBank/DDBJ whole genome shotgun (WGS) entry which is preliminary data.</text>
</comment>
<sequence>MLYILAQLLVVGYVAACLITTVRAYADEAVSTQLAMWWSAVTVCMSLTIASWAFMVVGMIGSLELAYQTDRSKGSIRWWPLIGRFVYVAIAIALYLVAGQPK</sequence>
<dbReference type="Proteomes" id="UP000051139">
    <property type="component" value="Unassembled WGS sequence"/>
</dbReference>
<evidence type="ECO:0000256" key="1">
    <source>
        <dbReference type="SAM" id="Phobius"/>
    </source>
</evidence>
<feature type="transmembrane region" description="Helical" evidence="1">
    <location>
        <begin position="78"/>
        <end position="98"/>
    </location>
</feature>
<keyword evidence="1" id="KW-0812">Transmembrane</keyword>
<dbReference type="EMBL" id="JQCB01000001">
    <property type="protein sequence ID" value="KRN97351.1"/>
    <property type="molecule type" value="Genomic_DNA"/>
</dbReference>
<keyword evidence="1" id="KW-1133">Transmembrane helix</keyword>
<dbReference type="Proteomes" id="UP000321429">
    <property type="component" value="Unassembled WGS sequence"/>
</dbReference>
<evidence type="ECO:0000313" key="5">
    <source>
        <dbReference type="Proteomes" id="UP000321429"/>
    </source>
</evidence>
<accession>A0A0R2LF89</accession>
<evidence type="ECO:0000313" key="3">
    <source>
        <dbReference type="EMBL" id="KRN97351.1"/>
    </source>
</evidence>
<evidence type="ECO:0000313" key="4">
    <source>
        <dbReference type="Proteomes" id="UP000051139"/>
    </source>
</evidence>
<dbReference type="RefSeq" id="WP_057808602.1">
    <property type="nucleotide sequence ID" value="NZ_BJUD01000026.1"/>
</dbReference>
<proteinExistence type="predicted"/>
<dbReference type="OrthoDB" id="2310683at2"/>
<dbReference type="EMBL" id="BJUD01000026">
    <property type="protein sequence ID" value="GEK28975.1"/>
    <property type="molecule type" value="Genomic_DNA"/>
</dbReference>
<keyword evidence="4" id="KW-1185">Reference proteome</keyword>
<dbReference type="AlphaFoldDB" id="A0A0R2LF89"/>
<protein>
    <submittedName>
        <fullName evidence="3">Uncharacterized protein</fullName>
    </submittedName>
</protein>
<dbReference type="PATRIC" id="fig|348151.3.peg.286"/>
<reference evidence="2 5" key="2">
    <citation type="submission" date="2019-07" db="EMBL/GenBank/DDBJ databases">
        <title>Whole genome shotgun sequence of Lactobacillus siliginis NBRC 101315.</title>
        <authorList>
            <person name="Hosoyama A."/>
            <person name="Uohara A."/>
            <person name="Ohji S."/>
            <person name="Ichikawa N."/>
        </authorList>
    </citation>
    <scope>NUCLEOTIDE SEQUENCE [LARGE SCALE GENOMIC DNA]</scope>
    <source>
        <strain evidence="2 5">NBRC 101315</strain>
    </source>
</reference>
<reference evidence="3 4" key="1">
    <citation type="journal article" date="2015" name="Genome Announc.">
        <title>Expanding the biotechnology potential of lactobacilli through comparative genomics of 213 strains and associated genera.</title>
        <authorList>
            <person name="Sun Z."/>
            <person name="Harris H.M."/>
            <person name="McCann A."/>
            <person name="Guo C."/>
            <person name="Argimon S."/>
            <person name="Zhang W."/>
            <person name="Yang X."/>
            <person name="Jeffery I.B."/>
            <person name="Cooney J.C."/>
            <person name="Kagawa T.F."/>
            <person name="Liu W."/>
            <person name="Song Y."/>
            <person name="Salvetti E."/>
            <person name="Wrobel A."/>
            <person name="Rasinkangas P."/>
            <person name="Parkhill J."/>
            <person name="Rea M.C."/>
            <person name="O'Sullivan O."/>
            <person name="Ritari J."/>
            <person name="Douillard F.P."/>
            <person name="Paul Ross R."/>
            <person name="Yang R."/>
            <person name="Briner A.E."/>
            <person name="Felis G.E."/>
            <person name="de Vos W.M."/>
            <person name="Barrangou R."/>
            <person name="Klaenhammer T.R."/>
            <person name="Caufield P.W."/>
            <person name="Cui Y."/>
            <person name="Zhang H."/>
            <person name="O'Toole P.W."/>
        </authorList>
    </citation>
    <scope>NUCLEOTIDE SEQUENCE [LARGE SCALE GENOMIC DNA]</scope>
    <source>
        <strain evidence="3 4">DSM 22696</strain>
    </source>
</reference>
<organism evidence="3 4">
    <name type="scientific">Furfurilactobacillus siliginis</name>
    <dbReference type="NCBI Taxonomy" id="348151"/>
    <lineage>
        <taxon>Bacteria</taxon>
        <taxon>Bacillati</taxon>
        <taxon>Bacillota</taxon>
        <taxon>Bacilli</taxon>
        <taxon>Lactobacillales</taxon>
        <taxon>Lactobacillaceae</taxon>
        <taxon>Furfurilactobacillus</taxon>
    </lineage>
</organism>
<feature type="transmembrane region" description="Helical" evidence="1">
    <location>
        <begin position="34"/>
        <end position="57"/>
    </location>
</feature>